<reference evidence="7 8" key="2">
    <citation type="submission" date="2017-09" db="EMBL/GenBank/DDBJ databases">
        <title>Extensive intraspecific genome diversity in a model arbuscular mycorrhizal fungus.</title>
        <authorList>
            <person name="Chen E.C."/>
            <person name="Morin E."/>
            <person name="Beaudet D."/>
            <person name="Noel J."/>
            <person name="Ndikumana S."/>
            <person name="Charron P."/>
            <person name="St-Onge C."/>
            <person name="Giorgi J."/>
            <person name="Grigoriev I.V."/>
            <person name="Roux C."/>
            <person name="Martin F.M."/>
            <person name="Corradi N."/>
        </authorList>
    </citation>
    <scope>NUCLEOTIDE SEQUENCE [LARGE SCALE GENOMIC DNA]</scope>
    <source>
        <strain evidence="7 8">A5</strain>
    </source>
</reference>
<evidence type="ECO:0000313" key="7">
    <source>
        <dbReference type="EMBL" id="PKC09145.1"/>
    </source>
</evidence>
<evidence type="ECO:0000313" key="6">
    <source>
        <dbReference type="EMBL" id="CAB5361661.1"/>
    </source>
</evidence>
<reference evidence="6" key="3">
    <citation type="submission" date="2020-05" db="EMBL/GenBank/DDBJ databases">
        <authorList>
            <person name="Rincon C."/>
            <person name="Sanders R I."/>
            <person name="Robbins C."/>
            <person name="Chaturvedi A."/>
        </authorList>
    </citation>
    <scope>NUCLEOTIDE SEQUENCE</scope>
    <source>
        <strain evidence="6">CHB12</strain>
    </source>
</reference>
<dbReference type="OrthoDB" id="6247875at2759"/>
<dbReference type="InterPro" id="IPR009071">
    <property type="entry name" value="HMG_box_dom"/>
</dbReference>
<dbReference type="PANTHER" id="PTHR10270">
    <property type="entry name" value="SOX TRANSCRIPTION FACTOR"/>
    <property type="match status" value="1"/>
</dbReference>
<name>A0A2I1E795_9GLOM</name>
<dbReference type="PANTHER" id="PTHR10270:SF161">
    <property type="entry name" value="SEX-DETERMINING REGION Y PROTEIN"/>
    <property type="match status" value="1"/>
</dbReference>
<keyword evidence="2" id="KW-0804">Transcription</keyword>
<evidence type="ECO:0000259" key="5">
    <source>
        <dbReference type="PROSITE" id="PS50118"/>
    </source>
</evidence>
<dbReference type="Proteomes" id="UP000232722">
    <property type="component" value="Unassembled WGS sequence"/>
</dbReference>
<dbReference type="InterPro" id="IPR036910">
    <property type="entry name" value="HMG_box_dom_sf"/>
</dbReference>
<feature type="domain" description="HMG box" evidence="5">
    <location>
        <begin position="55"/>
        <end position="134"/>
    </location>
</feature>
<dbReference type="GO" id="GO:0005634">
    <property type="term" value="C:nucleus"/>
    <property type="evidence" value="ECO:0007669"/>
    <property type="project" value="UniProtKB-UniRule"/>
</dbReference>
<keyword evidence="3" id="KW-0539">Nucleus</keyword>
<dbReference type="CDD" id="cd01389">
    <property type="entry name" value="HMG-box_ROX1-like"/>
    <property type="match status" value="1"/>
</dbReference>
<dbReference type="SMART" id="SM00398">
    <property type="entry name" value="HMG"/>
    <property type="match status" value="1"/>
</dbReference>
<evidence type="ECO:0000256" key="2">
    <source>
        <dbReference type="ARBA" id="ARBA00023163"/>
    </source>
</evidence>
<dbReference type="GO" id="GO:0001228">
    <property type="term" value="F:DNA-binding transcription activator activity, RNA polymerase II-specific"/>
    <property type="evidence" value="ECO:0007669"/>
    <property type="project" value="TreeGrafter"/>
</dbReference>
<evidence type="ECO:0000313" key="8">
    <source>
        <dbReference type="Proteomes" id="UP000232722"/>
    </source>
</evidence>
<organism evidence="6 9">
    <name type="scientific">Rhizophagus irregularis</name>
    <dbReference type="NCBI Taxonomy" id="588596"/>
    <lineage>
        <taxon>Eukaryota</taxon>
        <taxon>Fungi</taxon>
        <taxon>Fungi incertae sedis</taxon>
        <taxon>Mucoromycota</taxon>
        <taxon>Glomeromycotina</taxon>
        <taxon>Glomeromycetes</taxon>
        <taxon>Glomerales</taxon>
        <taxon>Glomeraceae</taxon>
        <taxon>Rhizophagus</taxon>
    </lineage>
</organism>
<dbReference type="VEuPathDB" id="FungiDB:FUN_019910"/>
<dbReference type="SUPFAM" id="SSF47095">
    <property type="entry name" value="HMG-box"/>
    <property type="match status" value="1"/>
</dbReference>
<comment type="caution">
    <text evidence="6">The sequence shown here is derived from an EMBL/GenBank/DDBJ whole genome shotgun (WGS) entry which is preliminary data.</text>
</comment>
<dbReference type="Gene3D" id="1.10.30.10">
    <property type="entry name" value="High mobility group box domain"/>
    <property type="match status" value="1"/>
</dbReference>
<dbReference type="VEuPathDB" id="FungiDB:RhiirA1_511867"/>
<dbReference type="EMBL" id="LLXJ01000484">
    <property type="protein sequence ID" value="PKC09145.1"/>
    <property type="molecule type" value="Genomic_DNA"/>
</dbReference>
<keyword evidence="1 3" id="KW-0238">DNA-binding</keyword>
<evidence type="ECO:0000313" key="9">
    <source>
        <dbReference type="Proteomes" id="UP000684084"/>
    </source>
</evidence>
<dbReference type="EMBL" id="CAGKOT010000016">
    <property type="protein sequence ID" value="CAB5361661.1"/>
    <property type="molecule type" value="Genomic_DNA"/>
</dbReference>
<feature type="DNA-binding region" description="HMG box" evidence="3">
    <location>
        <begin position="55"/>
        <end position="134"/>
    </location>
</feature>
<evidence type="ECO:0000256" key="4">
    <source>
        <dbReference type="SAM" id="MobiDB-lite"/>
    </source>
</evidence>
<dbReference type="GO" id="GO:0000978">
    <property type="term" value="F:RNA polymerase II cis-regulatory region sequence-specific DNA binding"/>
    <property type="evidence" value="ECO:0007669"/>
    <property type="project" value="TreeGrafter"/>
</dbReference>
<dbReference type="PROSITE" id="PS50118">
    <property type="entry name" value="HMG_BOX_2"/>
    <property type="match status" value="1"/>
</dbReference>
<accession>A0A2I1E795</accession>
<protein>
    <recommendedName>
        <fullName evidence="5">HMG box domain-containing protein</fullName>
    </recommendedName>
</protein>
<gene>
    <name evidence="6" type="ORF">CHRIB12_LOCUS8798</name>
    <name evidence="7" type="ORF">RhiirA5_475162</name>
</gene>
<sequence>MSSLSTDSSDLNMLTLQVYTENKVNLDSLKNTTVNTKVPEANEFLQDQNSKDKKIKRPPNSYIIFSVLLNKYGLLDIIRNFCENHKINKQRLVPISKIISKNMWNELSIEHKNIFSNLAVEVEKEHKRLYPDYKYQPNRKKSNAVKIRQYKPKINPADHISFPTSNPSIHVPVIFQDEGNGFGQMNEGSYEDSYEGSYEGSHEGSYEGSYEGSFEGSYESSYEDSYESSYSYEDSYESSYGGSYGGSGSYNGSFDDDLPKFTTYAAPTL</sequence>
<feature type="region of interest" description="Disordered" evidence="4">
    <location>
        <begin position="182"/>
        <end position="218"/>
    </location>
</feature>
<dbReference type="InterPro" id="IPR050140">
    <property type="entry name" value="SRY-related_HMG-box_TF-like"/>
</dbReference>
<dbReference type="GO" id="GO:0030154">
    <property type="term" value="P:cell differentiation"/>
    <property type="evidence" value="ECO:0007669"/>
    <property type="project" value="TreeGrafter"/>
</dbReference>
<reference evidence="7 8" key="1">
    <citation type="submission" date="2016-04" db="EMBL/GenBank/DDBJ databases">
        <title>Genome analyses suggest a sexual origin of heterokaryosis in a supposedly ancient asexual fungus.</title>
        <authorList>
            <person name="Ropars J."/>
            <person name="Sedzielewska K."/>
            <person name="Noel J."/>
            <person name="Charron P."/>
            <person name="Farinelli L."/>
            <person name="Marton T."/>
            <person name="Kruger M."/>
            <person name="Pelin A."/>
            <person name="Brachmann A."/>
            <person name="Corradi N."/>
        </authorList>
    </citation>
    <scope>NUCLEOTIDE SEQUENCE [LARGE SCALE GENOMIC DNA]</scope>
    <source>
        <strain evidence="7 8">A5</strain>
    </source>
</reference>
<dbReference type="Proteomes" id="UP000684084">
    <property type="component" value="Unassembled WGS sequence"/>
</dbReference>
<dbReference type="VEuPathDB" id="FungiDB:RhiirFUN_018799"/>
<evidence type="ECO:0000256" key="1">
    <source>
        <dbReference type="ARBA" id="ARBA00023125"/>
    </source>
</evidence>
<dbReference type="AlphaFoldDB" id="A0A2I1E795"/>
<feature type="compositionally biased region" description="Low complexity" evidence="4">
    <location>
        <begin position="206"/>
        <end position="218"/>
    </location>
</feature>
<proteinExistence type="predicted"/>
<evidence type="ECO:0000256" key="3">
    <source>
        <dbReference type="PROSITE-ProRule" id="PRU00267"/>
    </source>
</evidence>